<evidence type="ECO:0000313" key="2">
    <source>
        <dbReference type="Proteomes" id="UP000316714"/>
    </source>
</evidence>
<keyword evidence="2" id="KW-1185">Reference proteome</keyword>
<dbReference type="Proteomes" id="UP000316714">
    <property type="component" value="Unassembled WGS sequence"/>
</dbReference>
<accession>A0A5C5V4N6</accession>
<gene>
    <name evidence="1" type="ORF">KOR34_33380</name>
</gene>
<organism evidence="1 2">
    <name type="scientific">Posidoniimonas corsicana</name>
    <dbReference type="NCBI Taxonomy" id="1938618"/>
    <lineage>
        <taxon>Bacteria</taxon>
        <taxon>Pseudomonadati</taxon>
        <taxon>Planctomycetota</taxon>
        <taxon>Planctomycetia</taxon>
        <taxon>Pirellulales</taxon>
        <taxon>Lacipirellulaceae</taxon>
        <taxon>Posidoniimonas</taxon>
    </lineage>
</organism>
<name>A0A5C5V4N6_9BACT</name>
<dbReference type="AlphaFoldDB" id="A0A5C5V4N6"/>
<dbReference type="OrthoDB" id="282934at2"/>
<proteinExistence type="predicted"/>
<evidence type="ECO:0000313" key="1">
    <source>
        <dbReference type="EMBL" id="TWT33506.1"/>
    </source>
</evidence>
<comment type="caution">
    <text evidence="1">The sequence shown here is derived from an EMBL/GenBank/DDBJ whole genome shotgun (WGS) entry which is preliminary data.</text>
</comment>
<dbReference type="RefSeq" id="WP_146566194.1">
    <property type="nucleotide sequence ID" value="NZ_SIHJ01000002.1"/>
</dbReference>
<dbReference type="EMBL" id="SIHJ01000002">
    <property type="protein sequence ID" value="TWT33506.1"/>
    <property type="molecule type" value="Genomic_DNA"/>
</dbReference>
<protein>
    <submittedName>
        <fullName evidence="1">Uncharacterized protein</fullName>
    </submittedName>
</protein>
<reference evidence="1 2" key="1">
    <citation type="submission" date="2019-02" db="EMBL/GenBank/DDBJ databases">
        <title>Deep-cultivation of Planctomycetes and their phenomic and genomic characterization uncovers novel biology.</title>
        <authorList>
            <person name="Wiegand S."/>
            <person name="Jogler M."/>
            <person name="Boedeker C."/>
            <person name="Pinto D."/>
            <person name="Vollmers J."/>
            <person name="Rivas-Marin E."/>
            <person name="Kohn T."/>
            <person name="Peeters S.H."/>
            <person name="Heuer A."/>
            <person name="Rast P."/>
            <person name="Oberbeckmann S."/>
            <person name="Bunk B."/>
            <person name="Jeske O."/>
            <person name="Meyerdierks A."/>
            <person name="Storesund J.E."/>
            <person name="Kallscheuer N."/>
            <person name="Luecker S."/>
            <person name="Lage O.M."/>
            <person name="Pohl T."/>
            <person name="Merkel B.J."/>
            <person name="Hornburger P."/>
            <person name="Mueller R.-W."/>
            <person name="Bruemmer F."/>
            <person name="Labrenz M."/>
            <person name="Spormann A.M."/>
            <person name="Op Den Camp H."/>
            <person name="Overmann J."/>
            <person name="Amann R."/>
            <person name="Jetten M.S.M."/>
            <person name="Mascher T."/>
            <person name="Medema M.H."/>
            <person name="Devos D.P."/>
            <person name="Kaster A.-K."/>
            <person name="Ovreas L."/>
            <person name="Rohde M."/>
            <person name="Galperin M.Y."/>
            <person name="Jogler C."/>
        </authorList>
    </citation>
    <scope>NUCLEOTIDE SEQUENCE [LARGE SCALE GENOMIC DNA]</scope>
    <source>
        <strain evidence="1 2">KOR34</strain>
    </source>
</reference>
<sequence length="245" mass="26816">MKYVIRLFAIVLLLAGGIALARLSMANHELQRQITQLEAEVGRMPIEDSERVHLVEIESPEVPPEVAARVERVWQFRCYLPPDYGMMRFSGDGRVAEEGLYFQGGSSSGSGSPSPEAIHQLMTVSFQKKGDRLEAFHAFGGSSGTSSWGSFDVDDFDDSWVVQKAVSSSRGPRSFDHETILPLLKIYDPDSAEEKQVAGQPVTTYAGGLFVLCPKSLNAEFDQLKRGETPAGFDPSWVAGVAADE</sequence>